<keyword evidence="2" id="KW-1133">Transmembrane helix</keyword>
<comment type="caution">
    <text evidence="3">The sequence shown here is derived from an EMBL/GenBank/DDBJ whole genome shotgun (WGS) entry which is preliminary data.</text>
</comment>
<dbReference type="AlphaFoldDB" id="L9ZDN0"/>
<dbReference type="RefSeq" id="WP_007110062.1">
    <property type="nucleotide sequence ID" value="NZ_AOIK01000035.1"/>
</dbReference>
<dbReference type="EMBL" id="AOIK01000035">
    <property type="protein sequence ID" value="ELY84484.1"/>
    <property type="molecule type" value="Genomic_DNA"/>
</dbReference>
<keyword evidence="2" id="KW-0812">Transmembrane</keyword>
<protein>
    <recommendedName>
        <fullName evidence="5">DUF5518 domain-containing protein</fullName>
    </recommendedName>
</protein>
<dbReference type="Pfam" id="PF17647">
    <property type="entry name" value="DUF5518"/>
    <property type="match status" value="1"/>
</dbReference>
<gene>
    <name evidence="3" type="ORF">C485_14040</name>
</gene>
<dbReference type="InterPro" id="IPR040493">
    <property type="entry name" value="DUF5518"/>
</dbReference>
<evidence type="ECO:0000313" key="4">
    <source>
        <dbReference type="Proteomes" id="UP000011511"/>
    </source>
</evidence>
<evidence type="ECO:0000313" key="3">
    <source>
        <dbReference type="EMBL" id="ELY84484.1"/>
    </source>
</evidence>
<feature type="region of interest" description="Disordered" evidence="1">
    <location>
        <begin position="132"/>
        <end position="200"/>
    </location>
</feature>
<dbReference type="Proteomes" id="UP000011511">
    <property type="component" value="Unassembled WGS sequence"/>
</dbReference>
<accession>L9ZDN0</accession>
<keyword evidence="4" id="KW-1185">Reference proteome</keyword>
<evidence type="ECO:0000256" key="1">
    <source>
        <dbReference type="SAM" id="MobiDB-lite"/>
    </source>
</evidence>
<evidence type="ECO:0000256" key="2">
    <source>
        <dbReference type="SAM" id="Phobius"/>
    </source>
</evidence>
<name>L9ZDN0_NATA2</name>
<reference evidence="3 4" key="1">
    <citation type="journal article" date="2014" name="PLoS Genet.">
        <title>Phylogenetically driven sequencing of extremely halophilic archaea reveals strategies for static and dynamic osmo-response.</title>
        <authorList>
            <person name="Becker E.A."/>
            <person name="Seitzer P.M."/>
            <person name="Tritt A."/>
            <person name="Larsen D."/>
            <person name="Krusor M."/>
            <person name="Yao A.I."/>
            <person name="Wu D."/>
            <person name="Madern D."/>
            <person name="Eisen J.A."/>
            <person name="Darling A.E."/>
            <person name="Facciotti M.T."/>
        </authorList>
    </citation>
    <scope>NUCLEOTIDE SEQUENCE [LARGE SCALE GENOMIC DNA]</scope>
    <source>
        <strain evidence="3 4">JCM 12890</strain>
    </source>
</reference>
<organism evidence="3 4">
    <name type="scientific">Natrinema altunense (strain JCM 12890 / CGMCC 1.3731 / AJ2)</name>
    <dbReference type="NCBI Taxonomy" id="1227494"/>
    <lineage>
        <taxon>Archaea</taxon>
        <taxon>Methanobacteriati</taxon>
        <taxon>Methanobacteriota</taxon>
        <taxon>Stenosarchaea group</taxon>
        <taxon>Halobacteria</taxon>
        <taxon>Halobacteriales</taxon>
        <taxon>Natrialbaceae</taxon>
        <taxon>Natrinema</taxon>
    </lineage>
</organism>
<keyword evidence="2" id="KW-0472">Membrane</keyword>
<sequence>MVSTRTFINAVIGAIVGVVLSFIPGSTILGGAVAGFLEGPDERAGTVAGVIAGLVMFLPIATGGALVFGFLGLGLLGGAPGGGIAVLSIFVVIALLVVLAYTVGLSALGGYLGAYLACEYPDTRRRTRDTIGFSTASEHPSRTADVPPPSDRDADSLSTRDRDPDTMRGWDRDGRSDREPSDGSDEDRYPDRDRDREPKR</sequence>
<dbReference type="eggNOG" id="arCOG04907">
    <property type="taxonomic scope" value="Archaea"/>
</dbReference>
<feature type="compositionally biased region" description="Basic and acidic residues" evidence="1">
    <location>
        <begin position="150"/>
        <end position="200"/>
    </location>
</feature>
<proteinExistence type="predicted"/>
<feature type="transmembrane region" description="Helical" evidence="2">
    <location>
        <begin position="49"/>
        <end position="73"/>
    </location>
</feature>
<feature type="transmembrane region" description="Helical" evidence="2">
    <location>
        <begin position="85"/>
        <end position="118"/>
    </location>
</feature>
<dbReference type="PATRIC" id="fig|1227494.3.peg.2820"/>
<dbReference type="eggNOG" id="arCOG06339">
    <property type="taxonomic scope" value="Archaea"/>
</dbReference>
<feature type="transmembrane region" description="Helical" evidence="2">
    <location>
        <begin position="6"/>
        <end position="37"/>
    </location>
</feature>
<evidence type="ECO:0008006" key="5">
    <source>
        <dbReference type="Google" id="ProtNLM"/>
    </source>
</evidence>